<evidence type="ECO:0000256" key="6">
    <source>
        <dbReference type="ARBA" id="ARBA00022968"/>
    </source>
</evidence>
<evidence type="ECO:0000256" key="3">
    <source>
        <dbReference type="ARBA" id="ARBA00022676"/>
    </source>
</evidence>
<evidence type="ECO:0000256" key="10">
    <source>
        <dbReference type="RuleBase" id="RU363063"/>
    </source>
</evidence>
<keyword evidence="3 10" id="KW-0328">Glycosyltransferase</keyword>
<keyword evidence="6" id="KW-0735">Signal-anchor</keyword>
<dbReference type="OrthoDB" id="3001461at2759"/>
<dbReference type="PANTHER" id="PTHR11214:SF351">
    <property type="entry name" value="BETA-1,3-GALACTOSYLTRANSFERASE PVG3"/>
    <property type="match status" value="1"/>
</dbReference>
<dbReference type="Pfam" id="PF01762">
    <property type="entry name" value="Galactosyl_T"/>
    <property type="match status" value="1"/>
</dbReference>
<keyword evidence="8 10" id="KW-0333">Golgi apparatus</keyword>
<keyword evidence="4" id="KW-0808">Transferase</keyword>
<evidence type="ECO:0000313" key="11">
    <source>
        <dbReference type="EMBL" id="KAE9403994.1"/>
    </source>
</evidence>
<evidence type="ECO:0000313" key="12">
    <source>
        <dbReference type="Proteomes" id="UP000799118"/>
    </source>
</evidence>
<keyword evidence="5" id="KW-0812">Transmembrane</keyword>
<gene>
    <name evidence="11" type="ORF">BT96DRAFT_774147</name>
</gene>
<evidence type="ECO:0000256" key="4">
    <source>
        <dbReference type="ARBA" id="ARBA00022679"/>
    </source>
</evidence>
<evidence type="ECO:0000256" key="1">
    <source>
        <dbReference type="ARBA" id="ARBA00004323"/>
    </source>
</evidence>
<proteinExistence type="inferred from homology"/>
<sequence length="284" mass="33254">PDWLLSPPPRPLVLRIGIISHPKDFERRRAFRETTLRGVPKNEVIIHHRFLVGYSGEGDEDRRVLEEYLEHGDIIRLDMRESKLRIGEKRWRMLKWVSEAHRSTYDYYLSADTDAFFRLGALARRLPYIRPDLNSPQTQDIYLGRMVSHKMHFKANPYDNETTFDKEDDQFQPGEFPGEEWYPYAYGYGVLLSSHLVDRLASHEISLPHHVHYPADDVLIGQWVADYAPGTIVVGDYSGFHDAVKHGWGQEHNKVVDYDSVCVHHLSPSEMRQIRNREEFAGEW</sequence>
<dbReference type="EMBL" id="ML769420">
    <property type="protein sequence ID" value="KAE9403994.1"/>
    <property type="molecule type" value="Genomic_DNA"/>
</dbReference>
<keyword evidence="7" id="KW-1133">Transmembrane helix</keyword>
<accession>A0A6A4I5B1</accession>
<evidence type="ECO:0000256" key="2">
    <source>
        <dbReference type="ARBA" id="ARBA00008661"/>
    </source>
</evidence>
<name>A0A6A4I5B1_9AGAR</name>
<organism evidence="11 12">
    <name type="scientific">Gymnopus androsaceus JB14</name>
    <dbReference type="NCBI Taxonomy" id="1447944"/>
    <lineage>
        <taxon>Eukaryota</taxon>
        <taxon>Fungi</taxon>
        <taxon>Dikarya</taxon>
        <taxon>Basidiomycota</taxon>
        <taxon>Agaricomycotina</taxon>
        <taxon>Agaricomycetes</taxon>
        <taxon>Agaricomycetidae</taxon>
        <taxon>Agaricales</taxon>
        <taxon>Marasmiineae</taxon>
        <taxon>Omphalotaceae</taxon>
        <taxon>Gymnopus</taxon>
    </lineage>
</organism>
<evidence type="ECO:0000256" key="8">
    <source>
        <dbReference type="ARBA" id="ARBA00023034"/>
    </source>
</evidence>
<dbReference type="GO" id="GO:0016758">
    <property type="term" value="F:hexosyltransferase activity"/>
    <property type="evidence" value="ECO:0007669"/>
    <property type="project" value="InterPro"/>
</dbReference>
<reference evidence="11" key="1">
    <citation type="journal article" date="2019" name="Environ. Microbiol.">
        <title>Fungal ecological strategies reflected in gene transcription - a case study of two litter decomposers.</title>
        <authorList>
            <person name="Barbi F."/>
            <person name="Kohler A."/>
            <person name="Barry K."/>
            <person name="Baskaran P."/>
            <person name="Daum C."/>
            <person name="Fauchery L."/>
            <person name="Ihrmark K."/>
            <person name="Kuo A."/>
            <person name="LaButti K."/>
            <person name="Lipzen A."/>
            <person name="Morin E."/>
            <person name="Grigoriev I.V."/>
            <person name="Henrissat B."/>
            <person name="Lindahl B."/>
            <person name="Martin F."/>
        </authorList>
    </citation>
    <scope>NUCLEOTIDE SEQUENCE</scope>
    <source>
        <strain evidence="11">JB14</strain>
    </source>
</reference>
<dbReference type="PANTHER" id="PTHR11214">
    <property type="entry name" value="BETA-1,3-N-ACETYLGLUCOSAMINYLTRANSFERASE"/>
    <property type="match status" value="1"/>
</dbReference>
<protein>
    <recommendedName>
        <fullName evidence="10">Hexosyltransferase</fullName>
        <ecNumber evidence="10">2.4.1.-</ecNumber>
    </recommendedName>
</protein>
<feature type="non-terminal residue" evidence="11">
    <location>
        <position position="284"/>
    </location>
</feature>
<feature type="non-terminal residue" evidence="11">
    <location>
        <position position="1"/>
    </location>
</feature>
<evidence type="ECO:0000256" key="5">
    <source>
        <dbReference type="ARBA" id="ARBA00022692"/>
    </source>
</evidence>
<keyword evidence="9" id="KW-0472">Membrane</keyword>
<dbReference type="EC" id="2.4.1.-" evidence="10"/>
<evidence type="ECO:0000256" key="7">
    <source>
        <dbReference type="ARBA" id="ARBA00022989"/>
    </source>
</evidence>
<comment type="subcellular location">
    <subcellularLocation>
        <location evidence="1 10">Golgi apparatus membrane</location>
        <topology evidence="1 10">Single-pass type II membrane protein</topology>
    </subcellularLocation>
</comment>
<dbReference type="GO" id="GO:0000139">
    <property type="term" value="C:Golgi membrane"/>
    <property type="evidence" value="ECO:0007669"/>
    <property type="project" value="UniProtKB-SubCell"/>
</dbReference>
<dbReference type="Gene3D" id="3.90.550.50">
    <property type="match status" value="1"/>
</dbReference>
<dbReference type="InterPro" id="IPR002659">
    <property type="entry name" value="Glyco_trans_31"/>
</dbReference>
<evidence type="ECO:0000256" key="9">
    <source>
        <dbReference type="ARBA" id="ARBA00023136"/>
    </source>
</evidence>
<dbReference type="AlphaFoldDB" id="A0A6A4I5B1"/>
<comment type="similarity">
    <text evidence="2 10">Belongs to the glycosyltransferase 31 family.</text>
</comment>
<dbReference type="Proteomes" id="UP000799118">
    <property type="component" value="Unassembled WGS sequence"/>
</dbReference>
<keyword evidence="12" id="KW-1185">Reference proteome</keyword>